<comment type="cofactor">
    <cofactor evidence="1">
        <name>Mg(2+)</name>
        <dbReference type="ChEBI" id="CHEBI:18420"/>
    </cofactor>
</comment>
<dbReference type="Gene3D" id="3.30.70.270">
    <property type="match status" value="1"/>
</dbReference>
<evidence type="ECO:0000313" key="12">
    <source>
        <dbReference type="Proteomes" id="UP000596079"/>
    </source>
</evidence>
<dbReference type="FunFam" id="3.30.70.270:FF:000001">
    <property type="entry name" value="Diguanylate cyclase domain protein"/>
    <property type="match status" value="1"/>
</dbReference>
<organism evidence="11 12">
    <name type="scientific">Acinetobacter variabilis</name>
    <dbReference type="NCBI Taxonomy" id="70346"/>
    <lineage>
        <taxon>Bacteria</taxon>
        <taxon>Pseudomonadati</taxon>
        <taxon>Pseudomonadota</taxon>
        <taxon>Gammaproteobacteria</taxon>
        <taxon>Moraxellales</taxon>
        <taxon>Moraxellaceae</taxon>
        <taxon>Acinetobacter</taxon>
    </lineage>
</organism>
<evidence type="ECO:0000256" key="7">
    <source>
        <dbReference type="ARBA" id="ARBA00023136"/>
    </source>
</evidence>
<dbReference type="InterPro" id="IPR043128">
    <property type="entry name" value="Rev_trsase/Diguanyl_cyclase"/>
</dbReference>
<sequence length="476" mass="54348">MRIPRITDQNLNPETYAYLVILFIILVTCLIGIMTRTQDYLAILWPANAALLAMFLRFPHLNNMGGWLGAFCAFMFADLATGNNLLQSLFLTLANLSSTIVSLFFIRYFQINYKYYNTGFTFVHMFGICAFAGCLASAVFAVATLPNLPHSFMTKENLWIDFGLWWTGEMVNYIIVLPLFLAFPRTKDLKYLFKNRRKKQNSFSYLLPAGTVILCIILSNIFVGPGALLYPLAALIWAALTYRIFTIAIINAFVIILMYYSLTQFYATTHDTLADSTIYISLRIGLFMLALSPLILCIISQNRNDLFKRVLYLANHDSLTRTMNRHFFFQKGEYLLQHSKSVQFSLIMLDIDHFKRLNDHFGHHVGDKVLQHFAEIIRSNLRSQDLFARIGGEEFVILLWDTKPSKAQFIAERIRELVAKTPMYQPDGSPLSITVSLGITHQHAPLSQDLQQLINTADQALYQAKHLGRNQVVLAS</sequence>
<dbReference type="Proteomes" id="UP000596079">
    <property type="component" value="Chromosome"/>
</dbReference>
<reference evidence="11 12" key="1">
    <citation type="submission" date="2020-08" db="EMBL/GenBank/DDBJ databases">
        <title>Emergence of ISAba1-mediated novel tet(X) in Acinetobacter variabilis from a chicken farm.</title>
        <authorList>
            <person name="Peng K."/>
            <person name="Li R."/>
        </authorList>
    </citation>
    <scope>NUCLEOTIDE SEQUENCE [LARGE SCALE GENOMIC DNA]</scope>
    <source>
        <strain evidence="11 12">XM9F202-2</strain>
    </source>
</reference>
<evidence type="ECO:0000256" key="3">
    <source>
        <dbReference type="ARBA" id="ARBA00012528"/>
    </source>
</evidence>
<dbReference type="EC" id="2.7.7.65" evidence="3"/>
<feature type="transmembrane region" description="Helical" evidence="9">
    <location>
        <begin position="40"/>
        <end position="58"/>
    </location>
</feature>
<dbReference type="RefSeq" id="WP_200230625.1">
    <property type="nucleotide sequence ID" value="NZ_CP060811.1"/>
</dbReference>
<dbReference type="NCBIfam" id="TIGR00254">
    <property type="entry name" value="GGDEF"/>
    <property type="match status" value="1"/>
</dbReference>
<feature type="transmembrane region" description="Helical" evidence="9">
    <location>
        <begin position="88"/>
        <end position="109"/>
    </location>
</feature>
<dbReference type="SUPFAM" id="SSF55073">
    <property type="entry name" value="Nucleotide cyclase"/>
    <property type="match status" value="1"/>
</dbReference>
<evidence type="ECO:0000256" key="9">
    <source>
        <dbReference type="SAM" id="Phobius"/>
    </source>
</evidence>
<dbReference type="InterPro" id="IPR050469">
    <property type="entry name" value="Diguanylate_Cyclase"/>
</dbReference>
<keyword evidence="6 9" id="KW-1133">Transmembrane helix</keyword>
<feature type="transmembrane region" description="Helical" evidence="9">
    <location>
        <begin position="203"/>
        <end position="222"/>
    </location>
</feature>
<dbReference type="PANTHER" id="PTHR45138:SF9">
    <property type="entry name" value="DIGUANYLATE CYCLASE DGCM-RELATED"/>
    <property type="match status" value="1"/>
</dbReference>
<evidence type="ECO:0000256" key="1">
    <source>
        <dbReference type="ARBA" id="ARBA00001946"/>
    </source>
</evidence>
<name>A0A7T8ARQ3_9GAMM</name>
<evidence type="ECO:0000256" key="4">
    <source>
        <dbReference type="ARBA" id="ARBA00022475"/>
    </source>
</evidence>
<dbReference type="InterPro" id="IPR000160">
    <property type="entry name" value="GGDEF_dom"/>
</dbReference>
<dbReference type="Pfam" id="PF05231">
    <property type="entry name" value="MASE1"/>
    <property type="match status" value="1"/>
</dbReference>
<dbReference type="GO" id="GO:0052621">
    <property type="term" value="F:diguanylate cyclase activity"/>
    <property type="evidence" value="ECO:0007669"/>
    <property type="project" value="UniProtKB-EC"/>
</dbReference>
<dbReference type="InterPro" id="IPR029787">
    <property type="entry name" value="Nucleotide_cyclase"/>
</dbReference>
<dbReference type="PROSITE" id="PS50887">
    <property type="entry name" value="GGDEF"/>
    <property type="match status" value="1"/>
</dbReference>
<evidence type="ECO:0000256" key="6">
    <source>
        <dbReference type="ARBA" id="ARBA00022989"/>
    </source>
</evidence>
<proteinExistence type="predicted"/>
<evidence type="ECO:0000313" key="11">
    <source>
        <dbReference type="EMBL" id="QQN89382.1"/>
    </source>
</evidence>
<dbReference type="InterPro" id="IPR007895">
    <property type="entry name" value="MASE1"/>
</dbReference>
<dbReference type="SMART" id="SM00267">
    <property type="entry name" value="GGDEF"/>
    <property type="match status" value="1"/>
</dbReference>
<evidence type="ECO:0000259" key="10">
    <source>
        <dbReference type="PROSITE" id="PS50887"/>
    </source>
</evidence>
<keyword evidence="4" id="KW-1003">Cell membrane</keyword>
<keyword evidence="5 9" id="KW-0812">Transmembrane</keyword>
<evidence type="ECO:0000256" key="8">
    <source>
        <dbReference type="ARBA" id="ARBA00034247"/>
    </source>
</evidence>
<evidence type="ECO:0000256" key="2">
    <source>
        <dbReference type="ARBA" id="ARBA00004651"/>
    </source>
</evidence>
<comment type="subcellular location">
    <subcellularLocation>
        <location evidence="2">Cell membrane</location>
        <topology evidence="2">Multi-pass membrane protein</topology>
    </subcellularLocation>
</comment>
<dbReference type="Pfam" id="PF00990">
    <property type="entry name" value="GGDEF"/>
    <property type="match status" value="1"/>
</dbReference>
<protein>
    <recommendedName>
        <fullName evidence="3">diguanylate cyclase</fullName>
        <ecNumber evidence="3">2.7.7.65</ecNumber>
    </recommendedName>
</protein>
<dbReference type="AlphaFoldDB" id="A0A7T8ARQ3"/>
<keyword evidence="7 9" id="KW-0472">Membrane</keyword>
<feature type="transmembrane region" description="Helical" evidence="9">
    <location>
        <begin position="279"/>
        <end position="299"/>
    </location>
</feature>
<feature type="transmembrane region" description="Helical" evidence="9">
    <location>
        <begin position="121"/>
        <end position="143"/>
    </location>
</feature>
<evidence type="ECO:0000256" key="5">
    <source>
        <dbReference type="ARBA" id="ARBA00022692"/>
    </source>
</evidence>
<feature type="domain" description="GGDEF" evidence="10">
    <location>
        <begin position="342"/>
        <end position="476"/>
    </location>
</feature>
<gene>
    <name evidence="11" type="ORF">IAQ69_06945</name>
</gene>
<dbReference type="PANTHER" id="PTHR45138">
    <property type="entry name" value="REGULATORY COMPONENTS OF SENSORY TRANSDUCTION SYSTEM"/>
    <property type="match status" value="1"/>
</dbReference>
<comment type="catalytic activity">
    <reaction evidence="8">
        <text>2 GTP = 3',3'-c-di-GMP + 2 diphosphate</text>
        <dbReference type="Rhea" id="RHEA:24898"/>
        <dbReference type="ChEBI" id="CHEBI:33019"/>
        <dbReference type="ChEBI" id="CHEBI:37565"/>
        <dbReference type="ChEBI" id="CHEBI:58805"/>
        <dbReference type="EC" id="2.7.7.65"/>
    </reaction>
</comment>
<dbReference type="CDD" id="cd01949">
    <property type="entry name" value="GGDEF"/>
    <property type="match status" value="1"/>
</dbReference>
<dbReference type="GO" id="GO:0005886">
    <property type="term" value="C:plasma membrane"/>
    <property type="evidence" value="ECO:0007669"/>
    <property type="project" value="UniProtKB-SubCell"/>
</dbReference>
<accession>A0A7T8ARQ3</accession>
<feature type="transmembrane region" description="Helical" evidence="9">
    <location>
        <begin position="16"/>
        <end position="34"/>
    </location>
</feature>
<dbReference type="EMBL" id="CP060811">
    <property type="protein sequence ID" value="QQN89382.1"/>
    <property type="molecule type" value="Genomic_DNA"/>
</dbReference>
<feature type="transmembrane region" description="Helical" evidence="9">
    <location>
        <begin position="163"/>
        <end position="183"/>
    </location>
</feature>